<keyword evidence="5" id="KW-1185">Reference proteome</keyword>
<evidence type="ECO:0000256" key="2">
    <source>
        <dbReference type="SAM" id="Coils"/>
    </source>
</evidence>
<dbReference type="SUPFAM" id="SSF52172">
    <property type="entry name" value="CheY-like"/>
    <property type="match status" value="1"/>
</dbReference>
<protein>
    <submittedName>
        <fullName evidence="4">SpoIIE family protein phosphatase</fullName>
    </submittedName>
</protein>
<comment type="caution">
    <text evidence="4">The sequence shown here is derived from an EMBL/GenBank/DDBJ whole genome shotgun (WGS) entry which is preliminary data.</text>
</comment>
<dbReference type="GO" id="GO:0016791">
    <property type="term" value="F:phosphatase activity"/>
    <property type="evidence" value="ECO:0007669"/>
    <property type="project" value="TreeGrafter"/>
</dbReference>
<keyword evidence="2" id="KW-0175">Coiled coil</keyword>
<dbReference type="InterPro" id="IPR036457">
    <property type="entry name" value="PPM-type-like_dom_sf"/>
</dbReference>
<dbReference type="InterPro" id="IPR052016">
    <property type="entry name" value="Bact_Sigma-Reg"/>
</dbReference>
<dbReference type="SMART" id="SM00331">
    <property type="entry name" value="PP2C_SIG"/>
    <property type="match status" value="1"/>
</dbReference>
<evidence type="ECO:0000259" key="3">
    <source>
        <dbReference type="SMART" id="SM00331"/>
    </source>
</evidence>
<feature type="coiled-coil region" evidence="2">
    <location>
        <begin position="105"/>
        <end position="145"/>
    </location>
</feature>
<feature type="domain" description="PPM-type phosphatase" evidence="3">
    <location>
        <begin position="164"/>
        <end position="376"/>
    </location>
</feature>
<dbReference type="Proteomes" id="UP001165678">
    <property type="component" value="Unassembled WGS sequence"/>
</dbReference>
<reference evidence="4" key="1">
    <citation type="submission" date="2022-11" db="EMBL/GenBank/DDBJ databases">
        <title>Larsenimonas rhizosphaerae sp. nov., isolated from a tidal mudflat.</title>
        <authorList>
            <person name="Lee S.D."/>
            <person name="Kim I.S."/>
        </authorList>
    </citation>
    <scope>NUCLEOTIDE SEQUENCE</scope>
    <source>
        <strain evidence="4">GH2-1</strain>
    </source>
</reference>
<evidence type="ECO:0000313" key="4">
    <source>
        <dbReference type="EMBL" id="MCX2524595.1"/>
    </source>
</evidence>
<dbReference type="Gene3D" id="3.60.40.10">
    <property type="entry name" value="PPM-type phosphatase domain"/>
    <property type="match status" value="1"/>
</dbReference>
<evidence type="ECO:0000256" key="1">
    <source>
        <dbReference type="ARBA" id="ARBA00022801"/>
    </source>
</evidence>
<dbReference type="InterPro" id="IPR001932">
    <property type="entry name" value="PPM-type_phosphatase-like_dom"/>
</dbReference>
<dbReference type="PANTHER" id="PTHR43156:SF9">
    <property type="entry name" value="HAMP DOMAIN-CONTAINING PROTEIN"/>
    <property type="match status" value="1"/>
</dbReference>
<keyword evidence="1" id="KW-0378">Hydrolase</keyword>
<accession>A0AA41ZP52</accession>
<dbReference type="Gene3D" id="1.20.5.390">
    <property type="entry name" value="L1 transposable element, trimerization domain"/>
    <property type="match status" value="1"/>
</dbReference>
<name>A0AA41ZP52_9GAMM</name>
<dbReference type="EMBL" id="JAPIVE010000003">
    <property type="protein sequence ID" value="MCX2524595.1"/>
    <property type="molecule type" value="Genomic_DNA"/>
</dbReference>
<dbReference type="RefSeq" id="WP_250939401.1">
    <property type="nucleotide sequence ID" value="NZ_JAMLJK010000005.1"/>
</dbReference>
<gene>
    <name evidence="4" type="ORF">OQ287_10095</name>
</gene>
<sequence>MMASRPLIGVVDRPGPLRNQLVELLIREGFEPLPLDDVAGLSRRLSLIVVHVTALEGRQWDEVAQLYPTLAVSERYYDHVDVVTAIDAGVEDYLIDPMANQTLFLRLVQRALDNLELRRASVRDRDRLETLNEQLQTHLTLLREDLYAGGQIQRKLLPLSPAQLNSVSASYWLAPSLYLSGDFLDYRRLGEHYSLFSFIDVSGHGASSAFVTVLIKSLIQRSIAAWDGERPEALLPAMLDSLNFNLLETGVGKHASVLVGMIDRRDHALYYALGAQMPMPFLKEEASVSVLEGEGPPIGLFPGVNFPVFKRQLAGEFSLWLCSDGVFDCLHADTLDEKVEMLRQRVAQSATIADLKGSLVLGDALPDDLTIMMLSGFHDD</sequence>
<dbReference type="InterPro" id="IPR011006">
    <property type="entry name" value="CheY-like_superfamily"/>
</dbReference>
<evidence type="ECO:0000313" key="5">
    <source>
        <dbReference type="Proteomes" id="UP001165678"/>
    </source>
</evidence>
<proteinExistence type="predicted"/>
<organism evidence="4 5">
    <name type="scientific">Larsenimonas rhizosphaerae</name>
    <dbReference type="NCBI Taxonomy" id="2944682"/>
    <lineage>
        <taxon>Bacteria</taxon>
        <taxon>Pseudomonadati</taxon>
        <taxon>Pseudomonadota</taxon>
        <taxon>Gammaproteobacteria</taxon>
        <taxon>Oceanospirillales</taxon>
        <taxon>Halomonadaceae</taxon>
        <taxon>Larsenimonas</taxon>
    </lineage>
</organism>
<dbReference type="AlphaFoldDB" id="A0AA41ZP52"/>
<dbReference type="PANTHER" id="PTHR43156">
    <property type="entry name" value="STAGE II SPORULATION PROTEIN E-RELATED"/>
    <property type="match status" value="1"/>
</dbReference>
<dbReference type="Pfam" id="PF07228">
    <property type="entry name" value="SpoIIE"/>
    <property type="match status" value="1"/>
</dbReference>